<accession>A0A1G7FG29</accession>
<sequence length="373" mass="41282">MTDQKLSIEDVNRLLSDPSEQTRAQTAEKLARQFQDTSLTDAERRMAEDILRLMARDAVARVRQALSENLKDNPLVPHDLAKTLANDIDEVAIPILEFSEVLTPEDLIEIVRSHDPSKQTAIAKRKVVQAVVADALVEDGAESAVTVLAGNAGAELTEDSMLRIVDRFGDSEAVQDELIKRDVLPITIAEKLVNQASESLRERLLERHPLSPEKAADLVLHSRERATIGLSAGSSEESVLRLVRQLRQNNRLTPSIIVRAACMGDFIFIECAMAELAGVPLENARILIHDSGDLGLTGIFERAGLPDNIFPALKAAVAVFRQTSYDGLENDRERFSRRMIERVLTQYGDLGVEFESDDLEYLLGRMGQLPAVL</sequence>
<proteinExistence type="predicted"/>
<reference evidence="1 2" key="1">
    <citation type="submission" date="2016-10" db="EMBL/GenBank/DDBJ databases">
        <authorList>
            <person name="de Groot N.N."/>
        </authorList>
    </citation>
    <scope>NUCLEOTIDE SEQUENCE [LARGE SCALE GENOMIC DNA]</scope>
    <source>
        <strain evidence="1 2">ATCC 700224</strain>
    </source>
</reference>
<name>A0A1G7FG29_9PROT</name>
<dbReference type="STRING" id="69960.SAMN05421720_11152"/>
<keyword evidence="2" id="KW-1185">Reference proteome</keyword>
<evidence type="ECO:0000313" key="2">
    <source>
        <dbReference type="Proteomes" id="UP000199412"/>
    </source>
</evidence>
<dbReference type="Proteomes" id="UP000199412">
    <property type="component" value="Unassembled WGS sequence"/>
</dbReference>
<dbReference type="PIRSF" id="PIRSF035865">
    <property type="entry name" value="UCP035865"/>
    <property type="match status" value="1"/>
</dbReference>
<dbReference type="EMBL" id="FNAP01000011">
    <property type="protein sequence ID" value="SDE74822.1"/>
    <property type="molecule type" value="Genomic_DNA"/>
</dbReference>
<dbReference type="InterPro" id="IPR019285">
    <property type="entry name" value="DUF2336"/>
</dbReference>
<dbReference type="RefSeq" id="WP_092787349.1">
    <property type="nucleotide sequence ID" value="NZ_FNAP01000011.1"/>
</dbReference>
<dbReference type="AlphaFoldDB" id="A0A1G7FG29"/>
<organism evidence="1 2">
    <name type="scientific">Rhodospira trueperi</name>
    <dbReference type="NCBI Taxonomy" id="69960"/>
    <lineage>
        <taxon>Bacteria</taxon>
        <taxon>Pseudomonadati</taxon>
        <taxon>Pseudomonadota</taxon>
        <taxon>Alphaproteobacteria</taxon>
        <taxon>Rhodospirillales</taxon>
        <taxon>Rhodospirillaceae</taxon>
        <taxon>Rhodospira</taxon>
    </lineage>
</organism>
<gene>
    <name evidence="1" type="ORF">SAMN05421720_11152</name>
</gene>
<dbReference type="OrthoDB" id="9798569at2"/>
<dbReference type="InterPro" id="IPR014598">
    <property type="entry name" value="UCP035865"/>
</dbReference>
<evidence type="ECO:0000313" key="1">
    <source>
        <dbReference type="EMBL" id="SDE74822.1"/>
    </source>
</evidence>
<protein>
    <submittedName>
        <fullName evidence="1">Uncharacterized conserved protein, DUF2336 family</fullName>
    </submittedName>
</protein>
<dbReference type="Pfam" id="PF10098">
    <property type="entry name" value="DUF2336"/>
    <property type="match status" value="1"/>
</dbReference>